<dbReference type="Proteomes" id="UP001597347">
    <property type="component" value="Unassembled WGS sequence"/>
</dbReference>
<dbReference type="EMBL" id="JBHUEA010000004">
    <property type="protein sequence ID" value="MFD1720644.1"/>
    <property type="molecule type" value="Genomic_DNA"/>
</dbReference>
<accession>A0ABW4LF69</accession>
<dbReference type="RefSeq" id="WP_377932168.1">
    <property type="nucleotide sequence ID" value="NZ_JBHUEA010000004.1"/>
</dbReference>
<evidence type="ECO:0000313" key="3">
    <source>
        <dbReference type="Proteomes" id="UP001597347"/>
    </source>
</evidence>
<evidence type="ECO:0008006" key="4">
    <source>
        <dbReference type="Google" id="ProtNLM"/>
    </source>
</evidence>
<keyword evidence="3" id="KW-1185">Reference proteome</keyword>
<reference evidence="3" key="1">
    <citation type="journal article" date="2019" name="Int. J. Syst. Evol. Microbiol.">
        <title>The Global Catalogue of Microorganisms (GCM) 10K type strain sequencing project: providing services to taxonomists for standard genome sequencing and annotation.</title>
        <authorList>
            <consortium name="The Broad Institute Genomics Platform"/>
            <consortium name="The Broad Institute Genome Sequencing Center for Infectious Disease"/>
            <person name="Wu L."/>
            <person name="Ma J."/>
        </authorList>
    </citation>
    <scope>NUCLEOTIDE SEQUENCE [LARGE SCALE GENOMIC DNA]</scope>
    <source>
        <strain evidence="3">CGMCC 1.12471</strain>
    </source>
</reference>
<feature type="region of interest" description="Disordered" evidence="1">
    <location>
        <begin position="242"/>
        <end position="291"/>
    </location>
</feature>
<sequence length="291" mass="30698">MAGSDRPFRDGGPRRGVGADREPGPGRHVDEPVLPEDVRPGDLDRAARAELRTLSKENADAVARHLVMAGRLIEDDPAEAHRHALAAARRAGRVAVVRESVAITAYANGDFALALRELRTFRRISGSDDQIGLMVDSERGVGRPDRALEVGRGVDRATLPVEAQVALAIAMSGARLDLEDPQGALDELERVEVDLQRVHPWSPVLFEALSAVHEDLGDADAAALWARRAERAGALLSEVDEEASSVVVDTEAEAEAEAEVEPSSAQGGTDDDGSVATTAPEGPQGPDGVGG</sequence>
<evidence type="ECO:0000313" key="2">
    <source>
        <dbReference type="EMBL" id="MFD1720644.1"/>
    </source>
</evidence>
<feature type="region of interest" description="Disordered" evidence="1">
    <location>
        <begin position="1"/>
        <end position="42"/>
    </location>
</feature>
<gene>
    <name evidence="2" type="ORF">ACFSBI_03715</name>
</gene>
<organism evidence="2 3">
    <name type="scientific">Amnibacterium endophyticum</name>
    <dbReference type="NCBI Taxonomy" id="2109337"/>
    <lineage>
        <taxon>Bacteria</taxon>
        <taxon>Bacillati</taxon>
        <taxon>Actinomycetota</taxon>
        <taxon>Actinomycetes</taxon>
        <taxon>Micrococcales</taxon>
        <taxon>Microbacteriaceae</taxon>
        <taxon>Amnibacterium</taxon>
    </lineage>
</organism>
<feature type="compositionally biased region" description="Acidic residues" evidence="1">
    <location>
        <begin position="250"/>
        <end position="260"/>
    </location>
</feature>
<dbReference type="Gene3D" id="1.25.40.10">
    <property type="entry name" value="Tetratricopeptide repeat domain"/>
    <property type="match status" value="1"/>
</dbReference>
<proteinExistence type="predicted"/>
<dbReference type="InterPro" id="IPR011990">
    <property type="entry name" value="TPR-like_helical_dom_sf"/>
</dbReference>
<name>A0ABW4LF69_9MICO</name>
<comment type="caution">
    <text evidence="2">The sequence shown here is derived from an EMBL/GenBank/DDBJ whole genome shotgun (WGS) entry which is preliminary data.</text>
</comment>
<evidence type="ECO:0000256" key="1">
    <source>
        <dbReference type="SAM" id="MobiDB-lite"/>
    </source>
</evidence>
<protein>
    <recommendedName>
        <fullName evidence="4">Tetratrico peptide repeat group 5 domain-containing protein</fullName>
    </recommendedName>
</protein>